<dbReference type="Proteomes" id="UP000053201">
    <property type="component" value="Unassembled WGS sequence"/>
</dbReference>
<feature type="compositionally biased region" description="Low complexity" evidence="1">
    <location>
        <begin position="320"/>
        <end position="334"/>
    </location>
</feature>
<organism evidence="2 3">
    <name type="scientific">Spizellomyces punctatus (strain DAOM BR117)</name>
    <dbReference type="NCBI Taxonomy" id="645134"/>
    <lineage>
        <taxon>Eukaryota</taxon>
        <taxon>Fungi</taxon>
        <taxon>Fungi incertae sedis</taxon>
        <taxon>Chytridiomycota</taxon>
        <taxon>Chytridiomycota incertae sedis</taxon>
        <taxon>Chytridiomycetes</taxon>
        <taxon>Spizellomycetales</taxon>
        <taxon>Spizellomycetaceae</taxon>
        <taxon>Spizellomyces</taxon>
    </lineage>
</organism>
<feature type="compositionally biased region" description="Low complexity" evidence="1">
    <location>
        <begin position="515"/>
        <end position="540"/>
    </location>
</feature>
<dbReference type="InParanoid" id="A0A0L0HNR3"/>
<feature type="compositionally biased region" description="Acidic residues" evidence="1">
    <location>
        <begin position="48"/>
        <end position="62"/>
    </location>
</feature>
<evidence type="ECO:0000313" key="2">
    <source>
        <dbReference type="EMBL" id="KND02727.1"/>
    </source>
</evidence>
<feature type="compositionally biased region" description="Basic residues" evidence="1">
    <location>
        <begin position="505"/>
        <end position="514"/>
    </location>
</feature>
<gene>
    <name evidence="2" type="ORF">SPPG_01810</name>
</gene>
<dbReference type="OrthoDB" id="2162661at2759"/>
<feature type="region of interest" description="Disordered" evidence="1">
    <location>
        <begin position="1"/>
        <end position="159"/>
    </location>
</feature>
<accession>A0A0L0HNR3</accession>
<feature type="compositionally biased region" description="Low complexity" evidence="1">
    <location>
        <begin position="66"/>
        <end position="83"/>
    </location>
</feature>
<feature type="compositionally biased region" description="Basic and acidic residues" evidence="1">
    <location>
        <begin position="271"/>
        <end position="280"/>
    </location>
</feature>
<name>A0A0L0HNR3_SPIPD</name>
<feature type="compositionally biased region" description="Basic and acidic residues" evidence="1">
    <location>
        <begin position="429"/>
        <end position="439"/>
    </location>
</feature>
<keyword evidence="3" id="KW-1185">Reference proteome</keyword>
<dbReference type="RefSeq" id="XP_016610766.1">
    <property type="nucleotide sequence ID" value="XM_016750123.1"/>
</dbReference>
<evidence type="ECO:0000313" key="3">
    <source>
        <dbReference type="Proteomes" id="UP000053201"/>
    </source>
</evidence>
<evidence type="ECO:0000256" key="1">
    <source>
        <dbReference type="SAM" id="MobiDB-lite"/>
    </source>
</evidence>
<feature type="compositionally biased region" description="Low complexity" evidence="1">
    <location>
        <begin position="1"/>
        <end position="47"/>
    </location>
</feature>
<dbReference type="EMBL" id="KQ257452">
    <property type="protein sequence ID" value="KND02727.1"/>
    <property type="molecule type" value="Genomic_DNA"/>
</dbReference>
<feature type="region of interest" description="Disordered" evidence="1">
    <location>
        <begin position="487"/>
        <end position="540"/>
    </location>
</feature>
<feature type="compositionally biased region" description="Polar residues" evidence="1">
    <location>
        <begin position="335"/>
        <end position="360"/>
    </location>
</feature>
<dbReference type="VEuPathDB" id="FungiDB:SPPG_01810"/>
<feature type="region of interest" description="Disordered" evidence="1">
    <location>
        <begin position="320"/>
        <end position="456"/>
    </location>
</feature>
<feature type="compositionally biased region" description="Low complexity" evidence="1">
    <location>
        <begin position="91"/>
        <end position="104"/>
    </location>
</feature>
<feature type="compositionally biased region" description="Basic residues" evidence="1">
    <location>
        <begin position="125"/>
        <end position="134"/>
    </location>
</feature>
<feature type="region of interest" description="Disordered" evidence="1">
    <location>
        <begin position="271"/>
        <end position="290"/>
    </location>
</feature>
<dbReference type="GeneID" id="27685447"/>
<feature type="compositionally biased region" description="Basic residues" evidence="1">
    <location>
        <begin position="562"/>
        <end position="578"/>
    </location>
</feature>
<dbReference type="AlphaFoldDB" id="A0A0L0HNR3"/>
<feature type="region of interest" description="Disordered" evidence="1">
    <location>
        <begin position="555"/>
        <end position="586"/>
    </location>
</feature>
<reference evidence="2 3" key="1">
    <citation type="submission" date="2009-08" db="EMBL/GenBank/DDBJ databases">
        <title>The Genome Sequence of Spizellomyces punctatus strain DAOM BR117.</title>
        <authorList>
            <consortium name="The Broad Institute Genome Sequencing Platform"/>
            <person name="Russ C."/>
            <person name="Cuomo C."/>
            <person name="Shea T."/>
            <person name="Young S.K."/>
            <person name="Zeng Q."/>
            <person name="Koehrsen M."/>
            <person name="Haas B."/>
            <person name="Borodovsky M."/>
            <person name="Guigo R."/>
            <person name="Alvarado L."/>
            <person name="Berlin A."/>
            <person name="Bochicchio J."/>
            <person name="Borenstein D."/>
            <person name="Chapman S."/>
            <person name="Chen Z."/>
            <person name="Engels R."/>
            <person name="Freedman E."/>
            <person name="Gellesch M."/>
            <person name="Goldberg J."/>
            <person name="Griggs A."/>
            <person name="Gujja S."/>
            <person name="Heiman D."/>
            <person name="Hepburn T."/>
            <person name="Howarth C."/>
            <person name="Jen D."/>
            <person name="Larson L."/>
            <person name="Lewis B."/>
            <person name="Mehta T."/>
            <person name="Park D."/>
            <person name="Pearson M."/>
            <person name="Roberts A."/>
            <person name="Saif S."/>
            <person name="Shenoy N."/>
            <person name="Sisk P."/>
            <person name="Stolte C."/>
            <person name="Sykes S."/>
            <person name="Thomson T."/>
            <person name="Walk T."/>
            <person name="White J."/>
            <person name="Yandava C."/>
            <person name="Burger G."/>
            <person name="Gray M.W."/>
            <person name="Holland P.W.H."/>
            <person name="King N."/>
            <person name="Lang F.B.F."/>
            <person name="Roger A.J."/>
            <person name="Ruiz-Trillo I."/>
            <person name="Lander E."/>
            <person name="Nusbaum C."/>
        </authorList>
    </citation>
    <scope>NUCLEOTIDE SEQUENCE [LARGE SCALE GENOMIC DNA]</scope>
    <source>
        <strain evidence="2 3">DAOM BR117</strain>
    </source>
</reference>
<protein>
    <submittedName>
        <fullName evidence="2">Uncharacterized protein</fullName>
    </submittedName>
</protein>
<sequence length="602" mass="66370">MTSMTILPATPATPTPTTTATSTTSASTPLISLTATHAKEGQAQQQQQDDDEDKKEDREDVESNASTESTCSTCTSSSGSTSRSRSRSRSRSPAQSVSSTSSSSLHDDTIPDHATLQAIADLKRPRGRPRRAKNHPVAALLKDSPPPGQPQTEANENSRKGLAQNLRTTHSVLVEHGLVNKDGNPFPVSASSLSQYIGLQAERMRRGEIQFSSLNWYLHSMRKLHNENGWEWDSVRKHPTVVEAWNAAKALTTEAAAVRARQRAAKELLAKEHAEKEGRQRHAVPSAKASRIARVKEYDEGSRGILTDDEEAAAASLASLAGGMQQQQQQQQQQPSQNRGSRRTSLQRLDFSGNQPSMVVSSRALEEEKKPVADSSMEATHWHNNVPLPASASTPSGESGQPLPSPISSPTSSSADRKHTDANGMPIYKDSKWSTDHKTGAAATPGNGGGSGGMSDQELLDIMAQARREIERFRRFPSEYAFVQRSMDTPRRLPDPWMSYPHPHDPHHHPHHHPQQPSQALAPSPSQAQHQHAQQPQQQHVSAYYSPFAMTPSPYPTMPLPLKRKRATKPKKPARRRTKREDEEEGGYYYEKYPAYEYGYAT</sequence>
<proteinExistence type="predicted"/>